<reference evidence="2 3" key="1">
    <citation type="journal article" date="2018" name="PLoS Genet.">
        <title>Population sequencing reveals clonal diversity and ancestral inbreeding in the grapevine cultivar Chardonnay.</title>
        <authorList>
            <person name="Roach M.J."/>
            <person name="Johnson D.L."/>
            <person name="Bohlmann J."/>
            <person name="van Vuuren H.J."/>
            <person name="Jones S.J."/>
            <person name="Pretorius I.S."/>
            <person name="Schmidt S.A."/>
            <person name="Borneman A.R."/>
        </authorList>
    </citation>
    <scope>NUCLEOTIDE SEQUENCE [LARGE SCALE GENOMIC DNA]</scope>
    <source>
        <strain evidence="3">cv. Chardonnay</strain>
        <tissue evidence="2">Leaf</tissue>
    </source>
</reference>
<proteinExistence type="predicted"/>
<dbReference type="EMBL" id="QGNW01000633">
    <property type="protein sequence ID" value="RVW66710.1"/>
    <property type="molecule type" value="Genomic_DNA"/>
</dbReference>
<feature type="compositionally biased region" description="Basic and acidic residues" evidence="1">
    <location>
        <begin position="494"/>
        <end position="507"/>
    </location>
</feature>
<dbReference type="Proteomes" id="UP000288805">
    <property type="component" value="Unassembled WGS sequence"/>
</dbReference>
<evidence type="ECO:0000313" key="3">
    <source>
        <dbReference type="Proteomes" id="UP000288805"/>
    </source>
</evidence>
<feature type="region of interest" description="Disordered" evidence="1">
    <location>
        <begin position="185"/>
        <end position="205"/>
    </location>
</feature>
<evidence type="ECO:0000256" key="1">
    <source>
        <dbReference type="SAM" id="MobiDB-lite"/>
    </source>
</evidence>
<feature type="compositionally biased region" description="Low complexity" evidence="1">
    <location>
        <begin position="456"/>
        <end position="466"/>
    </location>
</feature>
<comment type="caution">
    <text evidence="2">The sequence shown here is derived from an EMBL/GenBank/DDBJ whole genome shotgun (WGS) entry which is preliminary data.</text>
</comment>
<feature type="region of interest" description="Disordered" evidence="1">
    <location>
        <begin position="451"/>
        <end position="507"/>
    </location>
</feature>
<evidence type="ECO:0000313" key="2">
    <source>
        <dbReference type="EMBL" id="RVW66710.1"/>
    </source>
</evidence>
<organism evidence="2 3">
    <name type="scientific">Vitis vinifera</name>
    <name type="common">Grape</name>
    <dbReference type="NCBI Taxonomy" id="29760"/>
    <lineage>
        <taxon>Eukaryota</taxon>
        <taxon>Viridiplantae</taxon>
        <taxon>Streptophyta</taxon>
        <taxon>Embryophyta</taxon>
        <taxon>Tracheophyta</taxon>
        <taxon>Spermatophyta</taxon>
        <taxon>Magnoliopsida</taxon>
        <taxon>eudicotyledons</taxon>
        <taxon>Gunneridae</taxon>
        <taxon>Pentapetalae</taxon>
        <taxon>rosids</taxon>
        <taxon>Vitales</taxon>
        <taxon>Vitaceae</taxon>
        <taxon>Viteae</taxon>
        <taxon>Vitis</taxon>
    </lineage>
</organism>
<sequence length="507" mass="57624">MKGEESSSKAEQGSKTKEAEHLISRCQNFAHLISRCENFAHPKPRCEILGPKEAIFAHPNQGAKSISRCEIRFQGANFLKSNFAHHCKPKGPRAPAEKLWNPEQSLPSFRPWRRPEEAFPPPHPHRHLDHIEPPWEPQLRHLFRPRPFPHLRGKLLLSADTPPGGHPRTLCHQSIRPRACFSAPAKRTKFSGPGEPSHLSQSHLQRNPDSWDILRDRYQASHDSRTTDRGQLGLQRSILPLETYFDIEALRQQPELRDSFRLLQRPPQSYSHPIYHRRTPGCHWSSHIAEALRIPYEPVFRQTSGSGPHSLRATWSAFCPGGLLQPRESPSEEASEGRWHPITISEAPLPDFRALGYPEEPRLERRRHCREDFSLDKWHHLAQQDEILTETTPPAPAAPPQCTCPRLYILPPYHSGCSTSHTEHCSGFYYPPDGHYSCTPGSDHCYSGPAYHDPSSDSAASEYADSSWHDRSAPSEPLVPDEESLPAEQPIPEEEIRAEPSHDPTHI</sequence>
<name>A0A438G3C8_VITVI</name>
<accession>A0A438G3C8</accession>
<protein>
    <submittedName>
        <fullName evidence="2">Uncharacterized protein</fullName>
    </submittedName>
</protein>
<gene>
    <name evidence="2" type="ORF">CK203_065745</name>
</gene>
<dbReference type="AlphaFoldDB" id="A0A438G3C8"/>